<dbReference type="EMBL" id="UOFV01000547">
    <property type="protein sequence ID" value="VAX05705.1"/>
    <property type="molecule type" value="Genomic_DNA"/>
</dbReference>
<proteinExistence type="predicted"/>
<organism evidence="1">
    <name type="scientific">hydrothermal vent metagenome</name>
    <dbReference type="NCBI Taxonomy" id="652676"/>
    <lineage>
        <taxon>unclassified sequences</taxon>
        <taxon>metagenomes</taxon>
        <taxon>ecological metagenomes</taxon>
    </lineage>
</organism>
<name>A0A3B1BHQ3_9ZZZZ</name>
<dbReference type="AlphaFoldDB" id="A0A3B1BHQ3"/>
<evidence type="ECO:0008006" key="2">
    <source>
        <dbReference type="Google" id="ProtNLM"/>
    </source>
</evidence>
<gene>
    <name evidence="1" type="ORF">MNBD_GAMMA19-1396</name>
</gene>
<sequence>MTKPTHQNNCGCCAGISQATPVRLHNLPSQNTLAYRIGTHSTFKQSMLAALSNAQRPALLPLGTRDDDDFTLACLDGVATMLDVLTFYQERYANEHFLATSTERRSVLEMAQLIGYELSPGVASATHLAFTLQETPGIPTNSADPIIIPARTRVQSVPGQNEEPQIFETTEDIEARSHWNAVAVQTTLPYVPDHGDLDIYIDGLNNNVEAGDAILIVGQDRMDKPGSERWDIRVIKQIEKDTDKLRTRLVWNVPLGHNNPSIQPSNINVKLYIFRKRASLFGHNAPDPRVMVKNRRDKFNGLLTGARSTLKWANFRIKNNQIDLASPEDNVVAGSWIALVSNEDDMGSADLPGYVELYRAEKVSSMSRTDYGMSSKITRIEIDTTENISHFALQETLALVASEELPIHRRPLRYPVFSDTLHLHTHIDGLVANQYLSISGQRQRLKVAPGITGLSLQREDGSNTLNESDSV</sequence>
<accession>A0A3B1BHQ3</accession>
<feature type="non-terminal residue" evidence="1">
    <location>
        <position position="471"/>
    </location>
</feature>
<protein>
    <recommendedName>
        <fullName evidence="2">Baseplate protein J-like domain-containing protein</fullName>
    </recommendedName>
</protein>
<evidence type="ECO:0000313" key="1">
    <source>
        <dbReference type="EMBL" id="VAX05705.1"/>
    </source>
</evidence>
<reference evidence="1" key="1">
    <citation type="submission" date="2018-06" db="EMBL/GenBank/DDBJ databases">
        <authorList>
            <person name="Zhirakovskaya E."/>
        </authorList>
    </citation>
    <scope>NUCLEOTIDE SEQUENCE</scope>
</reference>